<feature type="region of interest" description="Disordered" evidence="1">
    <location>
        <begin position="85"/>
        <end position="180"/>
    </location>
</feature>
<evidence type="ECO:0000313" key="3">
    <source>
        <dbReference type="Proteomes" id="UP000198287"/>
    </source>
</evidence>
<sequence>MGLLLTHLTPEDSIRNIAYEMIRQKSEQQGNSASLKSFSSAPFEPLSTRSISGSNSDLHPLSHGLNLDSLKPLELISNEIEKVFSTKSQKQLQPKQGISVELSKKQTASTSGSISFRRSNQSEQVKNNRLNNNAQKEIAEKQSKTRKPEPSSKSPFRKICPPKSEAEIGNAVGSTSTKSLTKSKSKTKKLLKTMSSRDILNEVLGDGAIVENNHTVDISASFKYRPDFTATFIYNYNPTTKMESFKTNCGRDKLAKMEMPLDKNGNPDASQFIKSLAKLSSKYEGTINLNNYKITTDSDPSRRLKITSLDIRSSPMIVQLSPKGIKGITVLRSTTKLKVHGETEFEGDDDKTILFEGQNCVGMKIYSPEGKGKLFVCIPTSVAAENAENIAPVITTSEENGVLTNAVTA</sequence>
<evidence type="ECO:0000256" key="1">
    <source>
        <dbReference type="SAM" id="MobiDB-lite"/>
    </source>
</evidence>
<dbReference type="AlphaFoldDB" id="A0A226E067"/>
<dbReference type="Proteomes" id="UP000198287">
    <property type="component" value="Unassembled WGS sequence"/>
</dbReference>
<feature type="compositionally biased region" description="Polar residues" evidence="1">
    <location>
        <begin position="47"/>
        <end position="57"/>
    </location>
</feature>
<feature type="compositionally biased region" description="Polar residues" evidence="1">
    <location>
        <begin position="27"/>
        <end position="40"/>
    </location>
</feature>
<keyword evidence="3" id="KW-1185">Reference proteome</keyword>
<gene>
    <name evidence="2" type="ORF">Fcan01_14858</name>
</gene>
<dbReference type="EMBL" id="LNIX01000009">
    <property type="protein sequence ID" value="OXA50444.1"/>
    <property type="molecule type" value="Genomic_DNA"/>
</dbReference>
<reference evidence="2 3" key="1">
    <citation type="submission" date="2015-12" db="EMBL/GenBank/DDBJ databases">
        <title>The genome of Folsomia candida.</title>
        <authorList>
            <person name="Faddeeva A."/>
            <person name="Derks M.F."/>
            <person name="Anvar Y."/>
            <person name="Smit S."/>
            <person name="Van Straalen N."/>
            <person name="Roelofs D."/>
        </authorList>
    </citation>
    <scope>NUCLEOTIDE SEQUENCE [LARGE SCALE GENOMIC DNA]</scope>
    <source>
        <strain evidence="2 3">VU population</strain>
        <tissue evidence="2">Whole body</tissue>
    </source>
</reference>
<organism evidence="2 3">
    <name type="scientific">Folsomia candida</name>
    <name type="common">Springtail</name>
    <dbReference type="NCBI Taxonomy" id="158441"/>
    <lineage>
        <taxon>Eukaryota</taxon>
        <taxon>Metazoa</taxon>
        <taxon>Ecdysozoa</taxon>
        <taxon>Arthropoda</taxon>
        <taxon>Hexapoda</taxon>
        <taxon>Collembola</taxon>
        <taxon>Entomobryomorpha</taxon>
        <taxon>Isotomoidea</taxon>
        <taxon>Isotomidae</taxon>
        <taxon>Proisotominae</taxon>
        <taxon>Folsomia</taxon>
    </lineage>
</organism>
<protein>
    <submittedName>
        <fullName evidence="2">Uncharacterized protein</fullName>
    </submittedName>
</protein>
<feature type="region of interest" description="Disordered" evidence="1">
    <location>
        <begin position="25"/>
        <end position="64"/>
    </location>
</feature>
<accession>A0A226E067</accession>
<evidence type="ECO:0000313" key="2">
    <source>
        <dbReference type="EMBL" id="OXA50444.1"/>
    </source>
</evidence>
<comment type="caution">
    <text evidence="2">The sequence shown here is derived from an EMBL/GenBank/DDBJ whole genome shotgun (WGS) entry which is preliminary data.</text>
</comment>
<feature type="compositionally biased region" description="Polar residues" evidence="1">
    <location>
        <begin position="105"/>
        <end position="135"/>
    </location>
</feature>
<feature type="compositionally biased region" description="Basic and acidic residues" evidence="1">
    <location>
        <begin position="137"/>
        <end position="150"/>
    </location>
</feature>
<name>A0A226E067_FOLCA</name>
<proteinExistence type="predicted"/>
<feature type="compositionally biased region" description="Polar residues" evidence="1">
    <location>
        <begin position="85"/>
        <end position="96"/>
    </location>
</feature>